<proteinExistence type="predicted"/>
<gene>
    <name evidence="1" type="ORF">D7D52_14095</name>
</gene>
<evidence type="ECO:0000313" key="1">
    <source>
        <dbReference type="EMBL" id="AYF74810.1"/>
    </source>
</evidence>
<keyword evidence="2" id="KW-1185">Reference proteome</keyword>
<dbReference type="OrthoDB" id="9952569at2"/>
<dbReference type="AlphaFoldDB" id="A0A386ZB04"/>
<dbReference type="RefSeq" id="WP_120736727.1">
    <property type="nucleotide sequence ID" value="NZ_CP032568.1"/>
</dbReference>
<accession>A0A386ZB04</accession>
<sequence>MQRDESSSVHIGGDVTMTGSALAGRDAHVVHADHGAAVTVAAEPAAIHRALIDLAAQIRGSAPALPNNAELAETAEQAAAEVSREHPNRTILSALMQAIGRSVGAAGSLARTVTAIHTAIDGLFD</sequence>
<evidence type="ECO:0000313" key="2">
    <source>
        <dbReference type="Proteomes" id="UP000267164"/>
    </source>
</evidence>
<dbReference type="EMBL" id="CP032568">
    <property type="protein sequence ID" value="AYF74810.1"/>
    <property type="molecule type" value="Genomic_DNA"/>
</dbReference>
<dbReference type="Proteomes" id="UP000267164">
    <property type="component" value="Chromosome"/>
</dbReference>
<protein>
    <submittedName>
        <fullName evidence="1">Uncharacterized protein</fullName>
    </submittedName>
</protein>
<name>A0A386ZB04_9NOCA</name>
<reference evidence="1 2" key="1">
    <citation type="submission" date="2018-09" db="EMBL/GenBank/DDBJ databases">
        <title>Nocardia yunnanensis sp. nov., an actinomycete isolated from a soil sample.</title>
        <authorList>
            <person name="Zhang J."/>
        </authorList>
    </citation>
    <scope>NUCLEOTIDE SEQUENCE [LARGE SCALE GENOMIC DNA]</scope>
    <source>
        <strain evidence="1 2">CFHS0054</strain>
    </source>
</reference>
<organism evidence="1 2">
    <name type="scientific">Nocardia yunnanensis</name>
    <dbReference type="NCBI Taxonomy" id="2382165"/>
    <lineage>
        <taxon>Bacteria</taxon>
        <taxon>Bacillati</taxon>
        <taxon>Actinomycetota</taxon>
        <taxon>Actinomycetes</taxon>
        <taxon>Mycobacteriales</taxon>
        <taxon>Nocardiaceae</taxon>
        <taxon>Nocardia</taxon>
    </lineage>
</organism>
<dbReference type="KEGG" id="nyu:D7D52_14095"/>